<keyword evidence="1" id="KW-0808">Transferase</keyword>
<evidence type="ECO:0000313" key="2">
    <source>
        <dbReference type="Proteomes" id="UP000501793"/>
    </source>
</evidence>
<organism evidence="1 2">
    <name type="scientific">Kyrpidia spormannii</name>
    <dbReference type="NCBI Taxonomy" id="2055160"/>
    <lineage>
        <taxon>Bacteria</taxon>
        <taxon>Bacillati</taxon>
        <taxon>Bacillota</taxon>
        <taxon>Bacilli</taxon>
        <taxon>Bacillales</taxon>
        <taxon>Alicyclobacillaceae</taxon>
        <taxon>Kyrpidia</taxon>
    </lineage>
</organism>
<reference evidence="1" key="1">
    <citation type="submission" date="2020-04" db="EMBL/GenBank/DDBJ databases">
        <authorList>
            <person name="Hogendoorn C."/>
        </authorList>
    </citation>
    <scope>NUCLEOTIDE SEQUENCE</scope>
    <source>
        <strain evidence="1">FAVT5</strain>
    </source>
</reference>
<dbReference type="Proteomes" id="UP000501793">
    <property type="component" value="Chromosome"/>
</dbReference>
<protein>
    <submittedName>
        <fullName evidence="1">Glycosyl transferase family 2</fullName>
    </submittedName>
</protein>
<proteinExistence type="predicted"/>
<evidence type="ECO:0000313" key="1">
    <source>
        <dbReference type="EMBL" id="CAB3389975.1"/>
    </source>
</evidence>
<accession>A0ACA8Z638</accession>
<gene>
    <name evidence="1" type="ORF">FAVT5_0638</name>
</gene>
<name>A0ACA8Z638_9BACL</name>
<keyword evidence="2" id="KW-1185">Reference proteome</keyword>
<dbReference type="EMBL" id="LR792684">
    <property type="protein sequence ID" value="CAB3389975.1"/>
    <property type="molecule type" value="Genomic_DNA"/>
</dbReference>
<sequence length="619" mass="72515">MQIGERFLKRGLLTKDQLDRVLEAQQQTGGRTGWLALSLGYITSRELLQILAEHYHLPFLENASEHANLVDISLIERVSYQEVLRYQTLPVRRVEDQLEVWTIYPGSESALTWIKDTYQTEQISVRVIGERDFFELVRRFWKVDLVKWAADGLFYRSPEESARERLGRSQRIVMSIALVVFIVVAWLFPTKVLLGSFLILQGIYLLQWVFKVWLTLGHKDVVLDLEPISRLPRSEWPVYSILVPLYREPEHVLRQSIEAIKNLDYPPNRLDVLLLVEEDDRQTIEYLKQCRPPGHFRFVYIPPLGPRTKPKACNYGLMFARGKYLTIYDAEDIPEHDQLYKALAGFQAWGDDTILQCALQFYNSRQNLLTRWFALEYANWFDILLPGLHGWRLPIPLGGTSNHFPVETLRQIGGWDAYNVTEDADLGMRAARYRIKVRMLPSTTWEEANSLLMNWLRQRVRWIKGYMQTTLVYTRRPVQMFKNFGFKQYGAFLLFVGSAPLTLLTNLILWALFLNYTFFHYGPDLLFTDPWVRWPATVSFVFGNTVMVLLAVWGGWKRGYKDFLWWGLLMPIYWLLHSIASYWALVELLTKPHYWYRTKHGLAGQVVDVPERQRASASS</sequence>